<evidence type="ECO:0000256" key="2">
    <source>
        <dbReference type="ARBA" id="ARBA00008064"/>
    </source>
</evidence>
<dbReference type="Gene3D" id="3.10.20.410">
    <property type="match status" value="1"/>
</dbReference>
<dbReference type="GO" id="GO:0015473">
    <property type="term" value="F:fimbrial usher porin activity"/>
    <property type="evidence" value="ECO:0007669"/>
    <property type="project" value="InterPro"/>
</dbReference>
<dbReference type="PANTHER" id="PTHR30451:SF20">
    <property type="entry name" value="FIMBRIAE USHER"/>
    <property type="match status" value="1"/>
</dbReference>
<dbReference type="Gene3D" id="2.60.40.2070">
    <property type="match status" value="1"/>
</dbReference>
<organism evidence="11 12">
    <name type="scientific">Enterobacillus tribolii</name>
    <dbReference type="NCBI Taxonomy" id="1487935"/>
    <lineage>
        <taxon>Bacteria</taxon>
        <taxon>Pseudomonadati</taxon>
        <taxon>Pseudomonadota</taxon>
        <taxon>Gammaproteobacteria</taxon>
        <taxon>Enterobacterales</taxon>
        <taxon>Hafniaceae</taxon>
        <taxon>Enterobacillus</taxon>
    </lineage>
</organism>
<proteinExistence type="inferred from homology"/>
<keyword evidence="6" id="KW-0732">Signal</keyword>
<evidence type="ECO:0000256" key="1">
    <source>
        <dbReference type="ARBA" id="ARBA00004571"/>
    </source>
</evidence>
<dbReference type="RefSeq" id="WP_230472937.1">
    <property type="nucleotide sequence ID" value="NZ_SDGT01000014.1"/>
</dbReference>
<accession>A0A370R417</accession>
<keyword evidence="3" id="KW-0813">Transport</keyword>
<dbReference type="Gene3D" id="2.60.40.3110">
    <property type="match status" value="1"/>
</dbReference>
<comment type="similarity">
    <text evidence="2">Belongs to the fimbrial export usher family.</text>
</comment>
<feature type="domain" description="PapC N-terminal" evidence="10">
    <location>
        <begin position="48"/>
        <end position="192"/>
    </location>
</feature>
<evidence type="ECO:0000256" key="7">
    <source>
        <dbReference type="ARBA" id="ARBA00023136"/>
    </source>
</evidence>
<dbReference type="GO" id="GO:0009297">
    <property type="term" value="P:pilus assembly"/>
    <property type="evidence" value="ECO:0007669"/>
    <property type="project" value="InterPro"/>
</dbReference>
<evidence type="ECO:0000259" key="10">
    <source>
        <dbReference type="Pfam" id="PF13954"/>
    </source>
</evidence>
<evidence type="ECO:0000313" key="12">
    <source>
        <dbReference type="Proteomes" id="UP000254848"/>
    </source>
</evidence>
<feature type="domain" description="PapC-like C-terminal" evidence="9">
    <location>
        <begin position="774"/>
        <end position="831"/>
    </location>
</feature>
<dbReference type="EMBL" id="QRAP01000001">
    <property type="protein sequence ID" value="RDK97171.1"/>
    <property type="molecule type" value="Genomic_DNA"/>
</dbReference>
<dbReference type="FunFam" id="2.60.40.3110:FF:000001">
    <property type="entry name" value="Putative fimbrial outer membrane usher"/>
    <property type="match status" value="1"/>
</dbReference>
<dbReference type="InterPro" id="IPR042186">
    <property type="entry name" value="FimD_plug_dom"/>
</dbReference>
<reference evidence="11 12" key="1">
    <citation type="submission" date="2018-07" db="EMBL/GenBank/DDBJ databases">
        <title>Genomic Encyclopedia of Type Strains, Phase IV (KMG-IV): sequencing the most valuable type-strain genomes for metagenomic binning, comparative biology and taxonomic classification.</title>
        <authorList>
            <person name="Goeker M."/>
        </authorList>
    </citation>
    <scope>NUCLEOTIDE SEQUENCE [LARGE SCALE GENOMIC DNA]</scope>
    <source>
        <strain evidence="11 12">DSM 103736</strain>
    </source>
</reference>
<evidence type="ECO:0000256" key="6">
    <source>
        <dbReference type="ARBA" id="ARBA00022729"/>
    </source>
</evidence>
<dbReference type="InterPro" id="IPR025885">
    <property type="entry name" value="PapC_N"/>
</dbReference>
<dbReference type="PANTHER" id="PTHR30451">
    <property type="entry name" value="OUTER MEMBRANE USHER PROTEIN"/>
    <property type="match status" value="1"/>
</dbReference>
<name>A0A370R417_9GAMM</name>
<evidence type="ECO:0000256" key="4">
    <source>
        <dbReference type="ARBA" id="ARBA00022452"/>
    </source>
</evidence>
<keyword evidence="5" id="KW-0812">Transmembrane</keyword>
<evidence type="ECO:0000256" key="3">
    <source>
        <dbReference type="ARBA" id="ARBA00022448"/>
    </source>
</evidence>
<dbReference type="AlphaFoldDB" id="A0A370R417"/>
<dbReference type="Pfam" id="PF13953">
    <property type="entry name" value="PapC_C"/>
    <property type="match status" value="1"/>
</dbReference>
<protein>
    <submittedName>
        <fullName evidence="11">Outer membrane usher protein</fullName>
    </submittedName>
</protein>
<dbReference type="Pfam" id="PF13954">
    <property type="entry name" value="PapC_N"/>
    <property type="match status" value="1"/>
</dbReference>
<dbReference type="GO" id="GO:0009279">
    <property type="term" value="C:cell outer membrane"/>
    <property type="evidence" value="ECO:0007669"/>
    <property type="project" value="UniProtKB-SubCell"/>
</dbReference>
<evidence type="ECO:0000259" key="9">
    <source>
        <dbReference type="Pfam" id="PF13953"/>
    </source>
</evidence>
<keyword evidence="8" id="KW-0998">Cell outer membrane</keyword>
<comment type="subcellular location">
    <subcellularLocation>
        <location evidence="1">Cell outer membrane</location>
        <topology evidence="1">Multi-pass membrane protein</topology>
    </subcellularLocation>
</comment>
<dbReference type="InterPro" id="IPR025949">
    <property type="entry name" value="PapC-like_C"/>
</dbReference>
<keyword evidence="12" id="KW-1185">Reference proteome</keyword>
<gene>
    <name evidence="11" type="ORF">C8D90_101616</name>
</gene>
<comment type="caution">
    <text evidence="11">The sequence shown here is derived from an EMBL/GenBank/DDBJ whole genome shotgun (WGS) entry which is preliminary data.</text>
</comment>
<dbReference type="InterPro" id="IPR043142">
    <property type="entry name" value="PapC-like_C_sf"/>
</dbReference>
<keyword evidence="7" id="KW-0472">Membrane</keyword>
<evidence type="ECO:0000256" key="5">
    <source>
        <dbReference type="ARBA" id="ARBA00022692"/>
    </source>
</evidence>
<evidence type="ECO:0000313" key="11">
    <source>
        <dbReference type="EMBL" id="RDK97171.1"/>
    </source>
</evidence>
<dbReference type="Gene3D" id="2.60.40.2610">
    <property type="entry name" value="Outer membrane usher protein FimD, plug domain"/>
    <property type="match status" value="1"/>
</dbReference>
<dbReference type="InterPro" id="IPR000015">
    <property type="entry name" value="Fimb_usher"/>
</dbReference>
<dbReference type="Proteomes" id="UP000254848">
    <property type="component" value="Unassembled WGS sequence"/>
</dbReference>
<sequence>MMSKHQAYGYRGRISPILIAILAVLYGDDVNARQDENAIAPYASQDVQFDPAFLNMEDAANMDLSRFSRGAAATPGVYTVAVYVNGAPLTDAEIEFRQNSDKSVTPCLTAALVRQLPLDFSRLPANLLENDQVCIDLMQAIPAATIYFDSNEQQLDIQIPQMYVSRLARGSVSPALWDSGIAAAMLGYSLNAYASESHGREYKSFYGNINAGLNLGAWYLRHNGNYNWEKDGEHSYNTLNTYLQRDIPAIRGRLLVGQSNTTGIVFDTLPFSGVQLASDERMLPESQRGYAPAIRGVARTNAKVTIHQNGQAIYETTVQPGEFLIDDLYPTGYGGDLSVTIDEADGSQQTFTVPYASVTELLRPGMSKYAFTAGQLRNDSVKDNPALYQATYQRGLTNYVTGYGGVQASQDYYATQLGAAFGGNEVGAVAVDVTQARTHLDQRGNSRSGQSYKISYSKLIQATQSNLGLAAYRFSTSGYMDYLTAMQTRDAIQRGYDRNSIWRSKNRFTASASQSLPDGWGQFYLNASLQTYWNYQGTDKQYQFGYSNMFRDMVYRISVGRTYSGVGEKQDTITLSFTVPLGRKADGLRPSLRGQLDRDSTGRYSEQVAISGTAGNENQFSYGVSAMNANKGVGTSGSVNGQYRSDYTSLSSSYSVGKHYQSASLGMMGSMVAHSGGVTFTPYVSDTLALVEAKGAQGASVSSYPGVRIDRWGYALVPYLSPYRLNSVSLDPKDTGTDVELEYTDQKVAPYSGAVVKLKYGTKRGTPVLIMATWQDAPLPFGAEVLDAKGRSIGAVGQGGQIYARVEKDQGQLTVRWGNNAASQCKVSYRLMPTKPGRVNNTTQRFNTVCE</sequence>
<dbReference type="InterPro" id="IPR037224">
    <property type="entry name" value="PapC_N_sf"/>
</dbReference>
<dbReference type="Pfam" id="PF00577">
    <property type="entry name" value="Usher"/>
    <property type="match status" value="1"/>
</dbReference>
<evidence type="ECO:0000256" key="8">
    <source>
        <dbReference type="ARBA" id="ARBA00023237"/>
    </source>
</evidence>
<dbReference type="SUPFAM" id="SSF141729">
    <property type="entry name" value="FimD N-terminal domain-like"/>
    <property type="match status" value="1"/>
</dbReference>
<keyword evidence="4" id="KW-1134">Transmembrane beta strand</keyword>